<sequence>MNWSPTTRTFVALLVLLSGMGAVGTTATAANPAVQLSSVSISPEDPNTDERVTIDATISNLENSDTTVEVRDIYVRRTGTTDEYARIEDVGSIAPGGSLSVPLSTSFDTAGEKRLTVTVVVQDDDDEYHRYTYPVYVDVTDPNVRAELSSQTDANAETTSVTLTNFGNADLSDVEITARVGGEVLERNFLFDVPPDANRTTTFDTSDVGAETVRFTAAYSAAGEDHEKTISVDIDDQSEIPGEIRLTAIEATRTGSGVTIEGDAANLGGTDADSVLVSVGEGDGVRPTPPSAEYFIGAIDASEFATFELTAEAEQNASAVPVEITYIVDNERVTTTQRVSLADADSMAAGGDRAASSSGRQPGGGSDGSGGLPLTAIGVGAVVVLAIGVGGYLWRR</sequence>
<feature type="region of interest" description="Disordered" evidence="1">
    <location>
        <begin position="344"/>
        <end position="369"/>
    </location>
</feature>
<protein>
    <recommendedName>
        <fullName evidence="5">CARDB protein</fullName>
    </recommendedName>
</protein>
<comment type="caution">
    <text evidence="3">The sequence shown here is derived from an EMBL/GenBank/DDBJ whole genome shotgun (WGS) entry which is preliminary data.</text>
</comment>
<dbReference type="EMBL" id="JBHUDP010000004">
    <property type="protein sequence ID" value="MFD1686353.1"/>
    <property type="molecule type" value="Genomic_DNA"/>
</dbReference>
<proteinExistence type="predicted"/>
<accession>A0ABD6DZX8</accession>
<dbReference type="PANTHER" id="PTHR35902:SF6">
    <property type="entry name" value="CONSERVED WITHIN P. AEROPHILUM"/>
    <property type="match status" value="1"/>
</dbReference>
<dbReference type="RefSeq" id="WP_256305379.1">
    <property type="nucleotide sequence ID" value="NZ_JANHAW010000001.1"/>
</dbReference>
<keyword evidence="4" id="KW-1185">Reference proteome</keyword>
<evidence type="ECO:0000256" key="1">
    <source>
        <dbReference type="SAM" id="MobiDB-lite"/>
    </source>
</evidence>
<keyword evidence="2" id="KW-0812">Transmembrane</keyword>
<evidence type="ECO:0008006" key="5">
    <source>
        <dbReference type="Google" id="ProtNLM"/>
    </source>
</evidence>
<dbReference type="AlphaFoldDB" id="A0ABD6DZX8"/>
<gene>
    <name evidence="3" type="ORF">ACFSAS_12085</name>
</gene>
<feature type="compositionally biased region" description="Low complexity" evidence="1">
    <location>
        <begin position="344"/>
        <end position="360"/>
    </location>
</feature>
<dbReference type="PANTHER" id="PTHR35902">
    <property type="entry name" value="S-LAYER DOMAIN-LIKE PROTEIN-RELATED"/>
    <property type="match status" value="1"/>
</dbReference>
<keyword evidence="2" id="KW-1133">Transmembrane helix</keyword>
<evidence type="ECO:0000313" key="4">
    <source>
        <dbReference type="Proteomes" id="UP001597092"/>
    </source>
</evidence>
<reference evidence="3 4" key="1">
    <citation type="journal article" date="2019" name="Int. J. Syst. Evol. Microbiol.">
        <title>The Global Catalogue of Microorganisms (GCM) 10K type strain sequencing project: providing services to taxonomists for standard genome sequencing and annotation.</title>
        <authorList>
            <consortium name="The Broad Institute Genomics Platform"/>
            <consortium name="The Broad Institute Genome Sequencing Center for Infectious Disease"/>
            <person name="Wu L."/>
            <person name="Ma J."/>
        </authorList>
    </citation>
    <scope>NUCLEOTIDE SEQUENCE [LARGE SCALE GENOMIC DNA]</scope>
    <source>
        <strain evidence="3 4">CGMCC 1.10387</strain>
    </source>
</reference>
<dbReference type="Gene3D" id="2.60.40.10">
    <property type="entry name" value="Immunoglobulins"/>
    <property type="match status" value="1"/>
</dbReference>
<name>A0ABD6DZX8_9EURY</name>
<organism evidence="3 4">
    <name type="scientific">Halobellus litoreus</name>
    <dbReference type="NCBI Taxonomy" id="755310"/>
    <lineage>
        <taxon>Archaea</taxon>
        <taxon>Methanobacteriati</taxon>
        <taxon>Methanobacteriota</taxon>
        <taxon>Stenosarchaea group</taxon>
        <taxon>Halobacteria</taxon>
        <taxon>Halobacteriales</taxon>
        <taxon>Haloferacaceae</taxon>
        <taxon>Halobellus</taxon>
    </lineage>
</organism>
<evidence type="ECO:0000256" key="2">
    <source>
        <dbReference type="SAM" id="Phobius"/>
    </source>
</evidence>
<keyword evidence="2" id="KW-0472">Membrane</keyword>
<dbReference type="InterPro" id="IPR013783">
    <property type="entry name" value="Ig-like_fold"/>
</dbReference>
<evidence type="ECO:0000313" key="3">
    <source>
        <dbReference type="EMBL" id="MFD1686353.1"/>
    </source>
</evidence>
<dbReference type="Proteomes" id="UP001597092">
    <property type="component" value="Unassembled WGS sequence"/>
</dbReference>
<feature type="transmembrane region" description="Helical" evidence="2">
    <location>
        <begin position="371"/>
        <end position="394"/>
    </location>
</feature>